<dbReference type="Proteomes" id="UP000198571">
    <property type="component" value="Unassembled WGS sequence"/>
</dbReference>
<organism evidence="2 3">
    <name type="scientific">Salipaludibacillus aurantiacus</name>
    <dbReference type="NCBI Taxonomy" id="1601833"/>
    <lineage>
        <taxon>Bacteria</taxon>
        <taxon>Bacillati</taxon>
        <taxon>Bacillota</taxon>
        <taxon>Bacilli</taxon>
        <taxon>Bacillales</taxon>
        <taxon>Bacillaceae</taxon>
    </lineage>
</organism>
<evidence type="ECO:0000256" key="1">
    <source>
        <dbReference type="SAM" id="Phobius"/>
    </source>
</evidence>
<feature type="transmembrane region" description="Helical" evidence="1">
    <location>
        <begin position="6"/>
        <end position="22"/>
    </location>
</feature>
<keyword evidence="3" id="KW-1185">Reference proteome</keyword>
<name>A0A1H9RWI9_9BACI</name>
<evidence type="ECO:0000313" key="3">
    <source>
        <dbReference type="Proteomes" id="UP000198571"/>
    </source>
</evidence>
<keyword evidence="1" id="KW-0472">Membrane</keyword>
<keyword evidence="1" id="KW-0812">Transmembrane</keyword>
<evidence type="ECO:0000313" key="2">
    <source>
        <dbReference type="EMBL" id="SER76533.1"/>
    </source>
</evidence>
<keyword evidence="1" id="KW-1133">Transmembrane helix</keyword>
<dbReference type="EMBL" id="FOGT01000003">
    <property type="protein sequence ID" value="SER76533.1"/>
    <property type="molecule type" value="Genomic_DNA"/>
</dbReference>
<sequence>MDVMQPLIFIIMAFLLIFVFISKIPDNSSLKKPAYYLAGIVLTLTVFIIIAGLIPVLN</sequence>
<proteinExistence type="predicted"/>
<protein>
    <submittedName>
        <fullName evidence="2">Uncharacterized protein</fullName>
    </submittedName>
</protein>
<dbReference type="STRING" id="1601833.SAMN05518684_103351"/>
<feature type="transmembrane region" description="Helical" evidence="1">
    <location>
        <begin position="34"/>
        <end position="57"/>
    </location>
</feature>
<dbReference type="AlphaFoldDB" id="A0A1H9RWI9"/>
<gene>
    <name evidence="2" type="ORF">SAMN05518684_103351</name>
</gene>
<accession>A0A1H9RWI9</accession>
<reference evidence="3" key="1">
    <citation type="submission" date="2016-10" db="EMBL/GenBank/DDBJ databases">
        <authorList>
            <person name="Varghese N."/>
            <person name="Submissions S."/>
        </authorList>
    </citation>
    <scope>NUCLEOTIDE SEQUENCE [LARGE SCALE GENOMIC DNA]</scope>
    <source>
        <strain evidence="3">S9</strain>
    </source>
</reference>
<dbReference type="RefSeq" id="WP_177174196.1">
    <property type="nucleotide sequence ID" value="NZ_FOGT01000003.1"/>
</dbReference>